<evidence type="ECO:0000313" key="3">
    <source>
        <dbReference type="RefSeq" id="XP_011304402.1"/>
    </source>
</evidence>
<dbReference type="Pfam" id="PF00651">
    <property type="entry name" value="BTB"/>
    <property type="match status" value="1"/>
</dbReference>
<gene>
    <name evidence="3" type="primary">LOC105267320</name>
</gene>
<name>A0A9R1T827_9HYME</name>
<keyword evidence="2" id="KW-1185">Reference proteome</keyword>
<protein>
    <submittedName>
        <fullName evidence="3">Speckle-type POZ protein A-like</fullName>
    </submittedName>
</protein>
<proteinExistence type="predicted"/>
<organism evidence="2 3">
    <name type="scientific">Fopius arisanus</name>
    <dbReference type="NCBI Taxonomy" id="64838"/>
    <lineage>
        <taxon>Eukaryota</taxon>
        <taxon>Metazoa</taxon>
        <taxon>Ecdysozoa</taxon>
        <taxon>Arthropoda</taxon>
        <taxon>Hexapoda</taxon>
        <taxon>Insecta</taxon>
        <taxon>Pterygota</taxon>
        <taxon>Neoptera</taxon>
        <taxon>Endopterygota</taxon>
        <taxon>Hymenoptera</taxon>
        <taxon>Apocrita</taxon>
        <taxon>Ichneumonoidea</taxon>
        <taxon>Braconidae</taxon>
        <taxon>Opiinae</taxon>
        <taxon>Fopius</taxon>
    </lineage>
</organism>
<reference evidence="3" key="1">
    <citation type="submission" date="2025-08" db="UniProtKB">
        <authorList>
            <consortium name="RefSeq"/>
        </authorList>
    </citation>
    <scope>IDENTIFICATION</scope>
    <source>
        <strain evidence="3">USDA-PBARC FA_bdor</strain>
        <tissue evidence="3">Whole organism</tissue>
    </source>
</reference>
<dbReference type="PANTHER" id="PTHR24413">
    <property type="entry name" value="SPECKLE-TYPE POZ PROTEIN"/>
    <property type="match status" value="1"/>
</dbReference>
<feature type="domain" description="BTB" evidence="1">
    <location>
        <begin position="169"/>
        <end position="231"/>
    </location>
</feature>
<dbReference type="GeneID" id="105267320"/>
<dbReference type="OrthoDB" id="7676239at2759"/>
<evidence type="ECO:0000313" key="2">
    <source>
        <dbReference type="Proteomes" id="UP000694866"/>
    </source>
</evidence>
<dbReference type="Gene3D" id="3.30.710.10">
    <property type="entry name" value="Potassium Channel Kv1.1, Chain A"/>
    <property type="match status" value="1"/>
</dbReference>
<dbReference type="KEGG" id="fas:105267320"/>
<dbReference type="AlphaFoldDB" id="A0A9R1T827"/>
<dbReference type="Gene3D" id="1.25.40.420">
    <property type="match status" value="1"/>
</dbReference>
<dbReference type="InterPro" id="IPR011333">
    <property type="entry name" value="SKP1/BTB/POZ_sf"/>
</dbReference>
<dbReference type="PROSITE" id="PS50097">
    <property type="entry name" value="BTB"/>
    <property type="match status" value="1"/>
</dbReference>
<dbReference type="SUPFAM" id="SSF54695">
    <property type="entry name" value="POZ domain"/>
    <property type="match status" value="1"/>
</dbReference>
<accession>A0A9R1T827</accession>
<dbReference type="Proteomes" id="UP000694866">
    <property type="component" value="Unplaced"/>
</dbReference>
<dbReference type="RefSeq" id="XP_011304402.1">
    <property type="nucleotide sequence ID" value="XM_011306100.1"/>
</dbReference>
<sequence length="323" mass="36537">MANCDAIYETRAKVMKHNFKWMIREFSEMMDKRKSLRSKFSVPGCSLDGCLELFPLGNKFIGGPDEIEFLDLDVHVHFEDDPIHSDIEVSILGPDGEKHVTRRRAITPQVGLTLPLPKMKNFFPEDVLTLSFLVSITTDVRTTRRKDTCLVNRGFEGDLEKLLDNPQVSDIAITVGGRKFWGVRALLAARSPVFAAILGGNEGDVVIEDVEEDVFEEVLHFLHTDRVRNPEDRTEKLLHAGQKFGLKRLVQMIGLNLLKDLTTDNVAERLLLAHEYLLQGVKDVIIRFIKGRVKAVVQTQGYKKLVDLNCPLALEIFQAMALE</sequence>
<evidence type="ECO:0000259" key="1">
    <source>
        <dbReference type="PROSITE" id="PS50097"/>
    </source>
</evidence>
<dbReference type="InterPro" id="IPR000210">
    <property type="entry name" value="BTB/POZ_dom"/>
</dbReference>
<dbReference type="SMART" id="SM00225">
    <property type="entry name" value="BTB"/>
    <property type="match status" value="1"/>
</dbReference>